<dbReference type="SUPFAM" id="SSF161098">
    <property type="entry name" value="MetI-like"/>
    <property type="match status" value="1"/>
</dbReference>
<evidence type="ECO:0000256" key="2">
    <source>
        <dbReference type="ARBA" id="ARBA00022448"/>
    </source>
</evidence>
<name>A0A916Z2T1_9BACL</name>
<keyword evidence="4 7" id="KW-0812">Transmembrane</keyword>
<reference evidence="9" key="1">
    <citation type="journal article" date="2014" name="Int. J. Syst. Evol. Microbiol.">
        <title>Complete genome sequence of Corynebacterium casei LMG S-19264T (=DSM 44701T), isolated from a smear-ripened cheese.</title>
        <authorList>
            <consortium name="US DOE Joint Genome Institute (JGI-PGF)"/>
            <person name="Walter F."/>
            <person name="Albersmeier A."/>
            <person name="Kalinowski J."/>
            <person name="Ruckert C."/>
        </authorList>
    </citation>
    <scope>NUCLEOTIDE SEQUENCE</scope>
    <source>
        <strain evidence="9">CGMCC 1.15178</strain>
    </source>
</reference>
<evidence type="ECO:0000256" key="7">
    <source>
        <dbReference type="RuleBase" id="RU363032"/>
    </source>
</evidence>
<dbReference type="PANTHER" id="PTHR43744:SF9">
    <property type="entry name" value="POLYGALACTURONAN_RHAMNOGALACTURONAN TRANSPORT SYSTEM PERMEASE PROTEIN YTCP"/>
    <property type="match status" value="1"/>
</dbReference>
<keyword evidence="6 7" id="KW-0472">Membrane</keyword>
<evidence type="ECO:0000313" key="9">
    <source>
        <dbReference type="EMBL" id="GGD73519.1"/>
    </source>
</evidence>
<feature type="domain" description="ABC transmembrane type-1" evidence="8">
    <location>
        <begin position="78"/>
        <end position="282"/>
    </location>
</feature>
<evidence type="ECO:0000256" key="1">
    <source>
        <dbReference type="ARBA" id="ARBA00004651"/>
    </source>
</evidence>
<dbReference type="Proteomes" id="UP000612456">
    <property type="component" value="Unassembled WGS sequence"/>
</dbReference>
<dbReference type="GO" id="GO:0005886">
    <property type="term" value="C:plasma membrane"/>
    <property type="evidence" value="ECO:0007669"/>
    <property type="project" value="UniProtKB-SubCell"/>
</dbReference>
<comment type="similarity">
    <text evidence="7">Belongs to the binding-protein-dependent transport system permease family.</text>
</comment>
<dbReference type="EMBL" id="BMHP01000002">
    <property type="protein sequence ID" value="GGD73519.1"/>
    <property type="molecule type" value="Genomic_DNA"/>
</dbReference>
<comment type="caution">
    <text evidence="9">The sequence shown here is derived from an EMBL/GenBank/DDBJ whole genome shotgun (WGS) entry which is preliminary data.</text>
</comment>
<dbReference type="PANTHER" id="PTHR43744">
    <property type="entry name" value="ABC TRANSPORTER PERMEASE PROTEIN MG189-RELATED-RELATED"/>
    <property type="match status" value="1"/>
</dbReference>
<accession>A0A916Z2T1</accession>
<feature type="transmembrane region" description="Helical" evidence="7">
    <location>
        <begin position="113"/>
        <end position="135"/>
    </location>
</feature>
<evidence type="ECO:0000313" key="10">
    <source>
        <dbReference type="Proteomes" id="UP000612456"/>
    </source>
</evidence>
<evidence type="ECO:0000256" key="4">
    <source>
        <dbReference type="ARBA" id="ARBA00022692"/>
    </source>
</evidence>
<keyword evidence="2 7" id="KW-0813">Transport</keyword>
<keyword evidence="10" id="KW-1185">Reference proteome</keyword>
<feature type="transmembrane region" description="Helical" evidence="7">
    <location>
        <begin position="187"/>
        <end position="209"/>
    </location>
</feature>
<keyword evidence="5 7" id="KW-1133">Transmembrane helix</keyword>
<reference evidence="9" key="2">
    <citation type="submission" date="2020-09" db="EMBL/GenBank/DDBJ databases">
        <authorList>
            <person name="Sun Q."/>
            <person name="Zhou Y."/>
        </authorList>
    </citation>
    <scope>NUCLEOTIDE SEQUENCE</scope>
    <source>
        <strain evidence="9">CGMCC 1.15178</strain>
    </source>
</reference>
<dbReference type="AlphaFoldDB" id="A0A916Z2T1"/>
<dbReference type="Pfam" id="PF00528">
    <property type="entry name" value="BPD_transp_1"/>
    <property type="match status" value="1"/>
</dbReference>
<gene>
    <name evidence="9" type="ORF">GCM10010911_34250</name>
</gene>
<feature type="transmembrane region" description="Helical" evidence="7">
    <location>
        <begin position="20"/>
        <end position="42"/>
    </location>
</feature>
<comment type="subcellular location">
    <subcellularLocation>
        <location evidence="1 7">Cell membrane</location>
        <topology evidence="1 7">Multi-pass membrane protein</topology>
    </subcellularLocation>
</comment>
<dbReference type="RefSeq" id="WP_188993118.1">
    <property type="nucleotide sequence ID" value="NZ_BMHP01000002.1"/>
</dbReference>
<proteinExistence type="inferred from homology"/>
<sequence>MNNSFRHESIPDKWFTVVNYTVLTLLFLIILYPLIFIVSASFSDSSAVISGEVWLWPVRPTLDGYSAVAQYSQVWTGLRNSIIYTVIGTLVNVIVTILAAYPLSRKDFYGKNLFMILFMFTTMFTGGLIPTYLVVKQLGMLDSIWAMVIPSAMSVWNVIITRTYFQMTVPDELLEAAQLDGCSDFKFLWKIVLRISGPIIAVIALYYAAANWNQYFNAMIYLKHQSLYPLQLVLKDILISNDVDSGMLSGDPEDAARREAMRVLLKYSLIVISSIPLLVLYPFVQKYFVKGVMVGSLKG</sequence>
<evidence type="ECO:0000259" key="8">
    <source>
        <dbReference type="PROSITE" id="PS50928"/>
    </source>
</evidence>
<feature type="transmembrane region" description="Helical" evidence="7">
    <location>
        <begin position="82"/>
        <end position="101"/>
    </location>
</feature>
<dbReference type="PROSITE" id="PS50928">
    <property type="entry name" value="ABC_TM1"/>
    <property type="match status" value="1"/>
</dbReference>
<keyword evidence="3" id="KW-1003">Cell membrane</keyword>
<evidence type="ECO:0000256" key="6">
    <source>
        <dbReference type="ARBA" id="ARBA00023136"/>
    </source>
</evidence>
<evidence type="ECO:0000256" key="3">
    <source>
        <dbReference type="ARBA" id="ARBA00022475"/>
    </source>
</evidence>
<dbReference type="Gene3D" id="1.10.3720.10">
    <property type="entry name" value="MetI-like"/>
    <property type="match status" value="1"/>
</dbReference>
<dbReference type="CDD" id="cd06261">
    <property type="entry name" value="TM_PBP2"/>
    <property type="match status" value="1"/>
</dbReference>
<dbReference type="InterPro" id="IPR035906">
    <property type="entry name" value="MetI-like_sf"/>
</dbReference>
<feature type="transmembrane region" description="Helical" evidence="7">
    <location>
        <begin position="144"/>
        <end position="167"/>
    </location>
</feature>
<organism evidence="9 10">
    <name type="scientific">Paenibacillus nasutitermitis</name>
    <dbReference type="NCBI Taxonomy" id="1652958"/>
    <lineage>
        <taxon>Bacteria</taxon>
        <taxon>Bacillati</taxon>
        <taxon>Bacillota</taxon>
        <taxon>Bacilli</taxon>
        <taxon>Bacillales</taxon>
        <taxon>Paenibacillaceae</taxon>
        <taxon>Paenibacillus</taxon>
    </lineage>
</organism>
<evidence type="ECO:0000256" key="5">
    <source>
        <dbReference type="ARBA" id="ARBA00022989"/>
    </source>
</evidence>
<feature type="transmembrane region" description="Helical" evidence="7">
    <location>
        <begin position="264"/>
        <end position="284"/>
    </location>
</feature>
<dbReference type="InterPro" id="IPR000515">
    <property type="entry name" value="MetI-like"/>
</dbReference>
<protein>
    <submittedName>
        <fullName evidence="9">Sugar ABC transporter permease</fullName>
    </submittedName>
</protein>
<dbReference type="GO" id="GO:0055085">
    <property type="term" value="P:transmembrane transport"/>
    <property type="evidence" value="ECO:0007669"/>
    <property type="project" value="InterPro"/>
</dbReference>